<protein>
    <submittedName>
        <fullName evidence="4">NADP-dependent 3-hydroxy acid dehydrogenase YdfG</fullName>
    </submittedName>
    <submittedName>
        <fullName evidence="5">SDR family NAD(P)-dependent oxidoreductase</fullName>
    </submittedName>
</protein>
<dbReference type="PANTHER" id="PTHR43976">
    <property type="entry name" value="SHORT CHAIN DEHYDROGENASE"/>
    <property type="match status" value="1"/>
</dbReference>
<dbReference type="EMBL" id="SLXE01000038">
    <property type="protein sequence ID" value="TCP00358.1"/>
    <property type="molecule type" value="Genomic_DNA"/>
</dbReference>
<evidence type="ECO:0000313" key="6">
    <source>
        <dbReference type="Proteomes" id="UP000294721"/>
    </source>
</evidence>
<dbReference type="CDD" id="cd05374">
    <property type="entry name" value="17beta-HSD-like_SDR_c"/>
    <property type="match status" value="1"/>
</dbReference>
<dbReference type="RefSeq" id="WP_132954743.1">
    <property type="nucleotide sequence ID" value="NZ_CALJUB010000087.1"/>
</dbReference>
<evidence type="ECO:0000313" key="7">
    <source>
        <dbReference type="Proteomes" id="UP000829756"/>
    </source>
</evidence>
<dbReference type="GO" id="GO:0016491">
    <property type="term" value="F:oxidoreductase activity"/>
    <property type="evidence" value="ECO:0007669"/>
    <property type="project" value="UniProtKB-KW"/>
</dbReference>
<dbReference type="EMBL" id="CP091507">
    <property type="protein sequence ID" value="UOO79825.1"/>
    <property type="molecule type" value="Genomic_DNA"/>
</dbReference>
<dbReference type="InterPro" id="IPR002347">
    <property type="entry name" value="SDR_fam"/>
</dbReference>
<dbReference type="KEGG" id="usu:LVJ78_02020"/>
<sequence>MTQKVWLITGASRGFGHIWAKAALARGDKVAATARKLSALDELKQTYGDAFLPLVLDVTDRDAVFAAVAQVQQHFGRLDVVVSNAGFGYMAAIEEAEIDDTRATFETNVFGTLAVMQAAIPIMRAQGSGHILPVSSVAGLVAMPTSGIYEAAKFAVEGMAEALAAEVAPFGIHVTIIEPGGYATDFLSGTSLKTAPAIAAYDDLRAQLAAMLTPDSLGKPEASAEAILKVADAPNPPLRLILGDLLPLVKDVYAQRIQTWEEWDDVARAAKG</sequence>
<evidence type="ECO:0000313" key="5">
    <source>
        <dbReference type="EMBL" id="UOO79825.1"/>
    </source>
</evidence>
<dbReference type="AlphaFoldDB" id="A0AAE9GXZ4"/>
<dbReference type="NCBIfam" id="NF006114">
    <property type="entry name" value="PRK08263.1"/>
    <property type="match status" value="1"/>
</dbReference>
<reference evidence="5" key="3">
    <citation type="journal article" date="2022" name="Res Sq">
        <title>Evolution of multicellular longitudinally dividing oral cavity symbionts (Neisseriaceae).</title>
        <authorList>
            <person name="Nyongesa S."/>
            <person name="Weber P."/>
            <person name="Bernet E."/>
            <person name="Pullido F."/>
            <person name="Nieckarz M."/>
            <person name="Delaby M."/>
            <person name="Nieves C."/>
            <person name="Viehboeck T."/>
            <person name="Krause N."/>
            <person name="Rivera-Millot A."/>
            <person name="Nakamura A."/>
            <person name="Vischer N."/>
            <person name="VanNieuwenhze M."/>
            <person name="Brun Y."/>
            <person name="Cava F."/>
            <person name="Bulgheresi S."/>
            <person name="Veyrier F."/>
        </authorList>
    </citation>
    <scope>NUCLEOTIDE SEQUENCE</scope>
    <source>
        <strain evidence="5">1258/02</strain>
    </source>
</reference>
<name>A0AAE9GXZ4_9NEIS</name>
<keyword evidence="2" id="KW-0560">Oxidoreductase</keyword>
<keyword evidence="6" id="KW-1185">Reference proteome</keyword>
<dbReference type="Pfam" id="PF00106">
    <property type="entry name" value="adh_short"/>
    <property type="match status" value="1"/>
</dbReference>
<dbReference type="InterPro" id="IPR051911">
    <property type="entry name" value="SDR_oxidoreductase"/>
</dbReference>
<evidence type="ECO:0000256" key="3">
    <source>
        <dbReference type="RuleBase" id="RU000363"/>
    </source>
</evidence>
<dbReference type="Proteomes" id="UP000829756">
    <property type="component" value="Chromosome"/>
</dbReference>
<dbReference type="Gene3D" id="3.40.50.720">
    <property type="entry name" value="NAD(P)-binding Rossmann-like Domain"/>
    <property type="match status" value="1"/>
</dbReference>
<dbReference type="SUPFAM" id="SSF51735">
    <property type="entry name" value="NAD(P)-binding Rossmann-fold domains"/>
    <property type="match status" value="1"/>
</dbReference>
<dbReference type="PRINTS" id="PR00081">
    <property type="entry name" value="GDHRDH"/>
</dbReference>
<evidence type="ECO:0000313" key="4">
    <source>
        <dbReference type="EMBL" id="TCP00358.1"/>
    </source>
</evidence>
<evidence type="ECO:0000256" key="2">
    <source>
        <dbReference type="ARBA" id="ARBA00023002"/>
    </source>
</evidence>
<comment type="similarity">
    <text evidence="1 3">Belongs to the short-chain dehydrogenases/reductases (SDR) family.</text>
</comment>
<dbReference type="InterPro" id="IPR036291">
    <property type="entry name" value="NAD(P)-bd_dom_sf"/>
</dbReference>
<gene>
    <name evidence="4" type="ORF">EV680_1384</name>
    <name evidence="5" type="ORF">LVJ78_02020</name>
</gene>
<reference evidence="5" key="2">
    <citation type="submission" date="2021-12" db="EMBL/GenBank/DDBJ databases">
        <authorList>
            <person name="Veyrier F.J."/>
        </authorList>
    </citation>
    <scope>NUCLEOTIDE SEQUENCE</scope>
    <source>
        <strain evidence="5">1258/02</strain>
    </source>
</reference>
<organism evidence="5 7">
    <name type="scientific">Uruburuella suis</name>
    <dbReference type="NCBI Taxonomy" id="252130"/>
    <lineage>
        <taxon>Bacteria</taxon>
        <taxon>Pseudomonadati</taxon>
        <taxon>Pseudomonadota</taxon>
        <taxon>Betaproteobacteria</taxon>
        <taxon>Neisseriales</taxon>
        <taxon>Neisseriaceae</taxon>
        <taxon>Uruburuella</taxon>
    </lineage>
</organism>
<dbReference type="Proteomes" id="UP000294721">
    <property type="component" value="Unassembled WGS sequence"/>
</dbReference>
<dbReference type="PANTHER" id="PTHR43976:SF16">
    <property type="entry name" value="SHORT-CHAIN DEHYDROGENASE_REDUCTASE FAMILY PROTEIN"/>
    <property type="match status" value="1"/>
</dbReference>
<evidence type="ECO:0000256" key="1">
    <source>
        <dbReference type="ARBA" id="ARBA00006484"/>
    </source>
</evidence>
<dbReference type="PRINTS" id="PR00080">
    <property type="entry name" value="SDRFAMILY"/>
</dbReference>
<reference evidence="4 6" key="1">
    <citation type="submission" date="2019-03" db="EMBL/GenBank/DDBJ databases">
        <title>Genomic Encyclopedia of Type Strains, Phase IV (KMG-IV): sequencing the most valuable type-strain genomes for metagenomic binning, comparative biology and taxonomic classification.</title>
        <authorList>
            <person name="Goeker M."/>
        </authorList>
    </citation>
    <scope>NUCLEOTIDE SEQUENCE [LARGE SCALE GENOMIC DNA]</scope>
    <source>
        <strain evidence="4 6">DSM 17474</strain>
    </source>
</reference>
<accession>A0AAE9GXZ4</accession>
<proteinExistence type="inferred from homology"/>